<gene>
    <name evidence="13" type="ORF">E5676_scaffold258G00210</name>
    <name evidence="12" type="ORF">E6C27_scaffold827G00680</name>
</gene>
<dbReference type="Proteomes" id="UP000321947">
    <property type="component" value="Unassembled WGS sequence"/>
</dbReference>
<keyword evidence="2" id="KW-0493">Microtubule</keyword>
<evidence type="ECO:0000313" key="12">
    <source>
        <dbReference type="EMBL" id="KAA0063841.1"/>
    </source>
</evidence>
<dbReference type="GO" id="GO:0005524">
    <property type="term" value="F:ATP binding"/>
    <property type="evidence" value="ECO:0007669"/>
    <property type="project" value="UniProtKB-UniRule"/>
</dbReference>
<accession>A0A5D3DY85</accession>
<dbReference type="InterPro" id="IPR027640">
    <property type="entry name" value="Kinesin-like_fam"/>
</dbReference>
<dbReference type="Pfam" id="PF00225">
    <property type="entry name" value="Kinesin"/>
    <property type="match status" value="1"/>
</dbReference>
<comment type="similarity">
    <text evidence="1">Belongs to the TRAFAC class myosin-kinesin ATPase superfamily. Kinesin family. KIN-14 subfamily.</text>
</comment>
<feature type="domain" description="Calponin-homology (CH)" evidence="10">
    <location>
        <begin position="25"/>
        <end position="145"/>
    </location>
</feature>
<name>A0A5D3DY85_CUCMM</name>
<keyword evidence="6 7" id="KW-0505">Motor protein</keyword>
<dbReference type="AlphaFoldDB" id="A0A5D3DY85"/>
<keyword evidence="4 7" id="KW-0067">ATP-binding</keyword>
<evidence type="ECO:0000256" key="4">
    <source>
        <dbReference type="ARBA" id="ARBA00022840"/>
    </source>
</evidence>
<keyword evidence="3 7" id="KW-0547">Nucleotide-binding</keyword>
<dbReference type="PROSITE" id="PS50021">
    <property type="entry name" value="CH"/>
    <property type="match status" value="1"/>
</dbReference>
<evidence type="ECO:0000256" key="1">
    <source>
        <dbReference type="ARBA" id="ARBA00010899"/>
    </source>
</evidence>
<evidence type="ECO:0000259" key="10">
    <source>
        <dbReference type="PROSITE" id="PS50021"/>
    </source>
</evidence>
<dbReference type="SMART" id="SM00033">
    <property type="entry name" value="CH"/>
    <property type="match status" value="1"/>
</dbReference>
<dbReference type="PROSITE" id="PS50067">
    <property type="entry name" value="KINESIN_MOTOR_2"/>
    <property type="match status" value="1"/>
</dbReference>
<dbReference type="PRINTS" id="PR00380">
    <property type="entry name" value="KINESINHEAVY"/>
</dbReference>
<dbReference type="Gene3D" id="1.10.418.10">
    <property type="entry name" value="Calponin-like domain"/>
    <property type="match status" value="1"/>
</dbReference>
<evidence type="ECO:0000259" key="11">
    <source>
        <dbReference type="PROSITE" id="PS50067"/>
    </source>
</evidence>
<dbReference type="GO" id="GO:0008017">
    <property type="term" value="F:microtubule binding"/>
    <property type="evidence" value="ECO:0007669"/>
    <property type="project" value="InterPro"/>
</dbReference>
<feature type="compositionally biased region" description="Basic and acidic residues" evidence="9">
    <location>
        <begin position="804"/>
        <end position="814"/>
    </location>
</feature>
<dbReference type="STRING" id="1194695.A0A5D3DY85"/>
<dbReference type="Gene3D" id="3.40.850.10">
    <property type="entry name" value="Kinesin motor domain"/>
    <property type="match status" value="1"/>
</dbReference>
<dbReference type="EMBL" id="SSTE01002217">
    <property type="protein sequence ID" value="KAA0063841.1"/>
    <property type="molecule type" value="Genomic_DNA"/>
</dbReference>
<dbReference type="PANTHER" id="PTHR47972">
    <property type="entry name" value="KINESIN-LIKE PROTEIN KLP-3"/>
    <property type="match status" value="1"/>
</dbReference>
<keyword evidence="5 8" id="KW-0175">Coiled coil</keyword>
<dbReference type="Pfam" id="PF00307">
    <property type="entry name" value="CH"/>
    <property type="match status" value="1"/>
</dbReference>
<sequence length="1101" mass="123111">MDDSSRNELHGFSLALASRKAEEAAWRRYEAIRWLDSFVGPLGISNQPSEVEFLSCLRNGLILCNAINKIQPGAVPKVVDNPCPLQSISWDCQPLPAYQYFENVRNFLVAAKELNLPAFEASDLERDTFEANVVDCVLSLKSLHESKQISNGNGYHKHVKSPLLLHSSNRMHPRPLSTVSLDSCRRLDMSATCEKQPPVGSPNIELEEFIVKSLVDSIVQEKENFDGNLLASLKNQDKDAVKLFQSIVSICSNESLQGNFSEKKTKFDTTLEDELKERSSSLARSDLVLYDISDLDCLQKCRACFKKKSCNHHKLFCIQEREVLDLKALLSKTKGEFHDLQLQLQRDLKDLENLVQGLSNAALGYHNVVQENRSLYNIVQDLKGNIRVYCRVRPSFNCLSKNVIEYIGEDGSLMILDPLKSKRDERKVFRFNRVFGPAAKQDEVFKDIQPLIRSVMDGYNVCIFAYGQTGSGKTHTMNGPSGGADKDFGINYLALNDLFQIQNVRKDGIDYEINVQMVEIYNEQVRDLLSWSSKNQTFCVCFTFDFTSFTNNKLEIRSCTSVSGFSLPDATRHSVKSTDDVLNLMKLGELNRAVSSTAMNNRSSRSHSILTVYVNGKDNSGSTIRSCLHLVDLAGSERVDKSEVMGDRLKEAQYINKSLSCLGDVIMALAHKNSHIPYRNSKLTLLLQDSLGGHAKTVMFAHVSPEEDSFCETLSTLKFAQSVSTVELGAARLNKESSEVMQLKAQVENLKKALVNNEAQRILSNKSKDPRSSTHVVDKTPPRTRRLSIESCNIAKTVLPSKQEMGKGSKDPRSPTHVVKKTPCARRLSIESCKIAKIELPSKQEMGKGSKTPSVRTRRSSLEGPTCIKKDGLRMKVLLEDGSKFQALAFQKSGKIENSETVSKASHSMGNAAVSFEMNHPKAPRSPLGTDYRKQVINVESTQILSLQLPKTPEPPKRVRNNIQNQMQSDVMFSVDGQTPNMTSTVSGKGSRIRRSMRTIGKLINGSEKKYYRNQQNLIELHTPVQVTCNIDLETSPFTTNSRMQRRQSLTGIQMTGPGKSRRSSLGGKPGDSHVQNVIDTRNARTPPSVYPSTQVTKRWL</sequence>
<dbReference type="EMBL" id="SSTD01002257">
    <property type="protein sequence ID" value="TYK28210.1"/>
    <property type="molecule type" value="Genomic_DNA"/>
</dbReference>
<protein>
    <submittedName>
        <fullName evidence="13">Kinesin-4 isoform X4</fullName>
    </submittedName>
</protein>
<evidence type="ECO:0000256" key="6">
    <source>
        <dbReference type="ARBA" id="ARBA00023175"/>
    </source>
</evidence>
<dbReference type="PANTHER" id="PTHR47972:SF4">
    <property type="entry name" value="KINESIN-LIKE PROTEIN KIN-14L"/>
    <property type="match status" value="1"/>
</dbReference>
<proteinExistence type="inferred from homology"/>
<dbReference type="CDD" id="cd21203">
    <property type="entry name" value="CH_AtKIN14-like"/>
    <property type="match status" value="1"/>
</dbReference>
<dbReference type="OrthoDB" id="3176171at2759"/>
<feature type="region of interest" description="Disordered" evidence="9">
    <location>
        <begin position="761"/>
        <end position="782"/>
    </location>
</feature>
<organism evidence="13 15">
    <name type="scientific">Cucumis melo var. makuwa</name>
    <name type="common">Oriental melon</name>
    <dbReference type="NCBI Taxonomy" id="1194695"/>
    <lineage>
        <taxon>Eukaryota</taxon>
        <taxon>Viridiplantae</taxon>
        <taxon>Streptophyta</taxon>
        <taxon>Embryophyta</taxon>
        <taxon>Tracheophyta</taxon>
        <taxon>Spermatophyta</taxon>
        <taxon>Magnoliopsida</taxon>
        <taxon>eudicotyledons</taxon>
        <taxon>Gunneridae</taxon>
        <taxon>Pentapetalae</taxon>
        <taxon>rosids</taxon>
        <taxon>fabids</taxon>
        <taxon>Cucurbitales</taxon>
        <taxon>Cucurbitaceae</taxon>
        <taxon>Benincaseae</taxon>
        <taxon>Cucumis</taxon>
    </lineage>
</organism>
<dbReference type="GO" id="GO:0005874">
    <property type="term" value="C:microtubule"/>
    <property type="evidence" value="ECO:0007669"/>
    <property type="project" value="UniProtKB-KW"/>
</dbReference>
<evidence type="ECO:0000256" key="8">
    <source>
        <dbReference type="SAM" id="Coils"/>
    </source>
</evidence>
<dbReference type="FunFam" id="1.10.418.10:FF:000073">
    <property type="entry name" value="Kinesin-like protein KIN-14L"/>
    <property type="match status" value="1"/>
</dbReference>
<dbReference type="Proteomes" id="UP000321393">
    <property type="component" value="Unassembled WGS sequence"/>
</dbReference>
<dbReference type="InterPro" id="IPR001752">
    <property type="entry name" value="Kinesin_motor_dom"/>
</dbReference>
<evidence type="ECO:0000256" key="7">
    <source>
        <dbReference type="PROSITE-ProRule" id="PRU00283"/>
    </source>
</evidence>
<dbReference type="InterPro" id="IPR001715">
    <property type="entry name" value="CH_dom"/>
</dbReference>
<comment type="caution">
    <text evidence="13">The sequence shown here is derived from an EMBL/GenBank/DDBJ whole genome shotgun (WGS) entry which is preliminary data.</text>
</comment>
<feature type="compositionally biased region" description="Polar residues" evidence="9">
    <location>
        <begin position="1074"/>
        <end position="1101"/>
    </location>
</feature>
<feature type="binding site" evidence="7">
    <location>
        <begin position="467"/>
        <end position="474"/>
    </location>
    <ligand>
        <name>ATP</name>
        <dbReference type="ChEBI" id="CHEBI:30616"/>
    </ligand>
</feature>
<evidence type="ECO:0000256" key="3">
    <source>
        <dbReference type="ARBA" id="ARBA00022741"/>
    </source>
</evidence>
<dbReference type="InterPro" id="IPR036961">
    <property type="entry name" value="Kinesin_motor_dom_sf"/>
</dbReference>
<evidence type="ECO:0000313" key="14">
    <source>
        <dbReference type="Proteomes" id="UP000321393"/>
    </source>
</evidence>
<feature type="coiled-coil region" evidence="8">
    <location>
        <begin position="733"/>
        <end position="760"/>
    </location>
</feature>
<evidence type="ECO:0000256" key="2">
    <source>
        <dbReference type="ARBA" id="ARBA00022701"/>
    </source>
</evidence>
<feature type="region of interest" description="Disordered" evidence="9">
    <location>
        <begin position="1046"/>
        <end position="1101"/>
    </location>
</feature>
<reference evidence="14 15" key="1">
    <citation type="submission" date="2019-08" db="EMBL/GenBank/DDBJ databases">
        <title>Draft genome sequences of two oriental melons (Cucumis melo L. var makuwa).</title>
        <authorList>
            <person name="Kwon S.-Y."/>
        </authorList>
    </citation>
    <scope>NUCLEOTIDE SEQUENCE [LARGE SCALE GENOMIC DNA]</scope>
    <source>
        <strain evidence="15">cv. Chang Bougi</strain>
        <strain evidence="14">cv. SW 3</strain>
        <tissue evidence="13">Leaf</tissue>
    </source>
</reference>
<evidence type="ECO:0000313" key="13">
    <source>
        <dbReference type="EMBL" id="TYK28210.1"/>
    </source>
</evidence>
<dbReference type="FunFam" id="3.40.850.10:FF:000044">
    <property type="entry name" value="p-loop containing nucleoside triphosphate hydrolases superfamily protein"/>
    <property type="match status" value="1"/>
</dbReference>
<feature type="compositionally biased region" description="Basic and acidic residues" evidence="9">
    <location>
        <begin position="766"/>
        <end position="781"/>
    </location>
</feature>
<dbReference type="GO" id="GO:0003777">
    <property type="term" value="F:microtubule motor activity"/>
    <property type="evidence" value="ECO:0007669"/>
    <property type="project" value="InterPro"/>
</dbReference>
<dbReference type="SMART" id="SM00129">
    <property type="entry name" value="KISc"/>
    <property type="match status" value="1"/>
</dbReference>
<dbReference type="SUPFAM" id="SSF47576">
    <property type="entry name" value="Calponin-homology domain, CH-domain"/>
    <property type="match status" value="1"/>
</dbReference>
<evidence type="ECO:0000256" key="9">
    <source>
        <dbReference type="SAM" id="MobiDB-lite"/>
    </source>
</evidence>
<evidence type="ECO:0000256" key="5">
    <source>
        <dbReference type="ARBA" id="ARBA00023054"/>
    </source>
</evidence>
<feature type="region of interest" description="Disordered" evidence="9">
    <location>
        <begin position="802"/>
        <end position="823"/>
    </location>
</feature>
<feature type="domain" description="Kinesin motor" evidence="11">
    <location>
        <begin position="385"/>
        <end position="726"/>
    </location>
</feature>
<dbReference type="GO" id="GO:0007018">
    <property type="term" value="P:microtubule-based movement"/>
    <property type="evidence" value="ECO:0007669"/>
    <property type="project" value="InterPro"/>
</dbReference>
<dbReference type="InterPro" id="IPR027417">
    <property type="entry name" value="P-loop_NTPase"/>
</dbReference>
<dbReference type="InterPro" id="IPR036872">
    <property type="entry name" value="CH_dom_sf"/>
</dbReference>
<evidence type="ECO:0000313" key="15">
    <source>
        <dbReference type="Proteomes" id="UP000321947"/>
    </source>
</evidence>
<dbReference type="SUPFAM" id="SSF52540">
    <property type="entry name" value="P-loop containing nucleoside triphosphate hydrolases"/>
    <property type="match status" value="1"/>
</dbReference>